<accession>A0A1U7IA89</accession>
<reference evidence="1 2" key="1">
    <citation type="submission" date="2016-11" db="EMBL/GenBank/DDBJ databases">
        <title>Draft Genome Sequences of Nine Cyanobacterial Strains from Diverse Habitats.</title>
        <authorList>
            <person name="Zhu T."/>
            <person name="Hou S."/>
            <person name="Lu X."/>
            <person name="Hess W.R."/>
        </authorList>
    </citation>
    <scope>NUCLEOTIDE SEQUENCE [LARGE SCALE GENOMIC DNA]</scope>
    <source>
        <strain evidence="1 2">IAM M-71</strain>
    </source>
</reference>
<organism evidence="1 2">
    <name type="scientific">[Phormidium ambiguum] IAM M-71</name>
    <dbReference type="NCBI Taxonomy" id="454136"/>
    <lineage>
        <taxon>Bacteria</taxon>
        <taxon>Bacillati</taxon>
        <taxon>Cyanobacteriota</taxon>
        <taxon>Cyanophyceae</taxon>
        <taxon>Oscillatoriophycideae</taxon>
        <taxon>Aerosakkonematales</taxon>
        <taxon>Aerosakkonemataceae</taxon>
        <taxon>Floridanema</taxon>
    </lineage>
</organism>
<dbReference type="Proteomes" id="UP000185860">
    <property type="component" value="Unassembled WGS sequence"/>
</dbReference>
<dbReference type="AlphaFoldDB" id="A0A1U7IA89"/>
<comment type="caution">
    <text evidence="1">The sequence shown here is derived from an EMBL/GenBank/DDBJ whole genome shotgun (WGS) entry which is preliminary data.</text>
</comment>
<evidence type="ECO:0000313" key="2">
    <source>
        <dbReference type="Proteomes" id="UP000185860"/>
    </source>
</evidence>
<gene>
    <name evidence="1" type="ORF">NIES2119_23175</name>
</gene>
<dbReference type="RefSeq" id="WP_073595870.1">
    <property type="nucleotide sequence ID" value="NZ_MRCE01000029.1"/>
</dbReference>
<protein>
    <submittedName>
        <fullName evidence="1">Uncharacterized protein</fullName>
    </submittedName>
</protein>
<dbReference type="EMBL" id="MRCE01000029">
    <property type="protein sequence ID" value="OKH33482.1"/>
    <property type="molecule type" value="Genomic_DNA"/>
</dbReference>
<sequence>MNKLPELLVWRTVVYAEKLSVSNPPLTMEAALATFTAVPPASNVAQLVAIDNFIMLETAIKNNG</sequence>
<evidence type="ECO:0000313" key="1">
    <source>
        <dbReference type="EMBL" id="OKH33482.1"/>
    </source>
</evidence>
<name>A0A1U7IA89_9CYAN</name>
<proteinExistence type="predicted"/>